<dbReference type="InterPro" id="IPR050090">
    <property type="entry name" value="Tyrosine_recombinase_XerCD"/>
</dbReference>
<evidence type="ECO:0000256" key="1">
    <source>
        <dbReference type="ARBA" id="ARBA00008857"/>
    </source>
</evidence>
<dbReference type="InterPro" id="IPR013762">
    <property type="entry name" value="Integrase-like_cat_sf"/>
</dbReference>
<dbReference type="PROSITE" id="PS51900">
    <property type="entry name" value="CB"/>
    <property type="match status" value="1"/>
</dbReference>
<organism evidence="8 9">
    <name type="scientific">Motilibacter peucedani</name>
    <dbReference type="NCBI Taxonomy" id="598650"/>
    <lineage>
        <taxon>Bacteria</taxon>
        <taxon>Bacillati</taxon>
        <taxon>Actinomycetota</taxon>
        <taxon>Actinomycetes</taxon>
        <taxon>Motilibacterales</taxon>
        <taxon>Motilibacteraceae</taxon>
        <taxon>Motilibacter</taxon>
    </lineage>
</organism>
<dbReference type="InterPro" id="IPR004107">
    <property type="entry name" value="Integrase_SAM-like_N"/>
</dbReference>
<sequence>MPPAVDPDLPVLLESWELALRAERKSPQTIKAYGDGVRRFLTWCQANDRRAVLDRPTVTAFVAALLEAGAEASTARSRQLALRRFSAWLLEEGESSTDALLGTKPPKLDTKVVEPLTDGQLKALVAACSGTEMRDRRDEALVRFMAESGARAGEVVALAVADVDLKAGTATVRRGKGGKGRTVPFGPQTVRSIDRYLRARRTHRLAEDPALWLGDRGKAFSYDALHKTLAMRAERAGIDGFHPHRLRHTAAHRWLAAGGSEGGLMAVAGWTRPDMLLRYTKAQASARAADEARRLNLGDW</sequence>
<evidence type="ECO:0000313" key="9">
    <source>
        <dbReference type="Proteomes" id="UP000281955"/>
    </source>
</evidence>
<dbReference type="InterPro" id="IPR011010">
    <property type="entry name" value="DNA_brk_join_enz"/>
</dbReference>
<evidence type="ECO:0000256" key="5">
    <source>
        <dbReference type="PROSITE-ProRule" id="PRU01248"/>
    </source>
</evidence>
<dbReference type="PROSITE" id="PS51898">
    <property type="entry name" value="TYR_RECOMBINASE"/>
    <property type="match status" value="1"/>
</dbReference>
<evidence type="ECO:0000259" key="6">
    <source>
        <dbReference type="PROSITE" id="PS51898"/>
    </source>
</evidence>
<dbReference type="InterPro" id="IPR044068">
    <property type="entry name" value="CB"/>
</dbReference>
<evidence type="ECO:0000259" key="7">
    <source>
        <dbReference type="PROSITE" id="PS51900"/>
    </source>
</evidence>
<dbReference type="PANTHER" id="PTHR30349:SF41">
    <property type="entry name" value="INTEGRASE_RECOMBINASE PROTEIN MJ0367-RELATED"/>
    <property type="match status" value="1"/>
</dbReference>
<dbReference type="Pfam" id="PF02899">
    <property type="entry name" value="Phage_int_SAM_1"/>
    <property type="match status" value="1"/>
</dbReference>
<dbReference type="InterPro" id="IPR002104">
    <property type="entry name" value="Integrase_catalytic"/>
</dbReference>
<reference evidence="8 9" key="1">
    <citation type="submission" date="2018-10" db="EMBL/GenBank/DDBJ databases">
        <title>Genomic Encyclopedia of Archaeal and Bacterial Type Strains, Phase II (KMG-II): from individual species to whole genera.</title>
        <authorList>
            <person name="Goeker M."/>
        </authorList>
    </citation>
    <scope>NUCLEOTIDE SEQUENCE [LARGE SCALE GENOMIC DNA]</scope>
    <source>
        <strain evidence="8 9">RP-AC37</strain>
    </source>
</reference>
<dbReference type="GO" id="GO:0003677">
    <property type="term" value="F:DNA binding"/>
    <property type="evidence" value="ECO:0007669"/>
    <property type="project" value="UniProtKB-UniRule"/>
</dbReference>
<dbReference type="PANTHER" id="PTHR30349">
    <property type="entry name" value="PHAGE INTEGRASE-RELATED"/>
    <property type="match status" value="1"/>
</dbReference>
<dbReference type="RefSeq" id="WP_231121549.1">
    <property type="nucleotide sequence ID" value="NZ_RBWV01000010.1"/>
</dbReference>
<comment type="caution">
    <text evidence="8">The sequence shown here is derived from an EMBL/GenBank/DDBJ whole genome shotgun (WGS) entry which is preliminary data.</text>
</comment>
<gene>
    <name evidence="8" type="ORF">CLV35_1272</name>
</gene>
<feature type="domain" description="Tyr recombinase" evidence="6">
    <location>
        <begin position="111"/>
        <end position="293"/>
    </location>
</feature>
<dbReference type="GO" id="GO:0015074">
    <property type="term" value="P:DNA integration"/>
    <property type="evidence" value="ECO:0007669"/>
    <property type="project" value="UniProtKB-KW"/>
</dbReference>
<comment type="similarity">
    <text evidence="1">Belongs to the 'phage' integrase family.</text>
</comment>
<evidence type="ECO:0000256" key="2">
    <source>
        <dbReference type="ARBA" id="ARBA00022908"/>
    </source>
</evidence>
<dbReference type="Gene3D" id="1.10.150.130">
    <property type="match status" value="1"/>
</dbReference>
<keyword evidence="3 5" id="KW-0238">DNA-binding</keyword>
<name>A0A420XRZ4_9ACTN</name>
<protein>
    <submittedName>
        <fullName evidence="8">Site-specific recombinase XerD</fullName>
    </submittedName>
</protein>
<dbReference type="AlphaFoldDB" id="A0A420XRZ4"/>
<dbReference type="EMBL" id="RBWV01000010">
    <property type="protein sequence ID" value="RKS77579.1"/>
    <property type="molecule type" value="Genomic_DNA"/>
</dbReference>
<dbReference type="Pfam" id="PF00589">
    <property type="entry name" value="Phage_integrase"/>
    <property type="match status" value="1"/>
</dbReference>
<dbReference type="CDD" id="cd00397">
    <property type="entry name" value="DNA_BRE_C"/>
    <property type="match status" value="1"/>
</dbReference>
<dbReference type="InParanoid" id="A0A420XRZ4"/>
<dbReference type="GO" id="GO:0006310">
    <property type="term" value="P:DNA recombination"/>
    <property type="evidence" value="ECO:0007669"/>
    <property type="project" value="UniProtKB-KW"/>
</dbReference>
<dbReference type="SUPFAM" id="SSF56349">
    <property type="entry name" value="DNA breaking-rejoining enzymes"/>
    <property type="match status" value="1"/>
</dbReference>
<dbReference type="Proteomes" id="UP000281955">
    <property type="component" value="Unassembled WGS sequence"/>
</dbReference>
<keyword evidence="4" id="KW-0233">DNA recombination</keyword>
<dbReference type="Gene3D" id="1.10.443.10">
    <property type="entry name" value="Intergrase catalytic core"/>
    <property type="match status" value="1"/>
</dbReference>
<keyword evidence="2" id="KW-0229">DNA integration</keyword>
<keyword evidence="9" id="KW-1185">Reference proteome</keyword>
<evidence type="ECO:0000256" key="4">
    <source>
        <dbReference type="ARBA" id="ARBA00023172"/>
    </source>
</evidence>
<proteinExistence type="inferred from homology"/>
<dbReference type="InterPro" id="IPR010998">
    <property type="entry name" value="Integrase_recombinase_N"/>
</dbReference>
<feature type="domain" description="Core-binding (CB)" evidence="7">
    <location>
        <begin position="7"/>
        <end position="90"/>
    </location>
</feature>
<evidence type="ECO:0000313" key="8">
    <source>
        <dbReference type="EMBL" id="RKS77579.1"/>
    </source>
</evidence>
<evidence type="ECO:0000256" key="3">
    <source>
        <dbReference type="ARBA" id="ARBA00023125"/>
    </source>
</evidence>
<accession>A0A420XRZ4</accession>